<dbReference type="EMBL" id="BMAO01018210">
    <property type="protein sequence ID" value="GFR21924.1"/>
    <property type="molecule type" value="Genomic_DNA"/>
</dbReference>
<gene>
    <name evidence="1" type="ORF">TNCT_343851</name>
</gene>
<name>A0A8X6LVX0_TRICU</name>
<proteinExistence type="predicted"/>
<dbReference type="Proteomes" id="UP000887116">
    <property type="component" value="Unassembled WGS sequence"/>
</dbReference>
<protein>
    <submittedName>
        <fullName evidence="1">MULE domain-containing protein</fullName>
    </submittedName>
</protein>
<organism evidence="1 2">
    <name type="scientific">Trichonephila clavata</name>
    <name type="common">Joro spider</name>
    <name type="synonym">Nephila clavata</name>
    <dbReference type="NCBI Taxonomy" id="2740835"/>
    <lineage>
        <taxon>Eukaryota</taxon>
        <taxon>Metazoa</taxon>
        <taxon>Ecdysozoa</taxon>
        <taxon>Arthropoda</taxon>
        <taxon>Chelicerata</taxon>
        <taxon>Arachnida</taxon>
        <taxon>Araneae</taxon>
        <taxon>Araneomorphae</taxon>
        <taxon>Entelegynae</taxon>
        <taxon>Araneoidea</taxon>
        <taxon>Nephilidae</taxon>
        <taxon>Trichonephila</taxon>
    </lineage>
</organism>
<dbReference type="OrthoDB" id="6432522at2759"/>
<evidence type="ECO:0000313" key="2">
    <source>
        <dbReference type="Proteomes" id="UP000887116"/>
    </source>
</evidence>
<reference evidence="1" key="1">
    <citation type="submission" date="2020-07" db="EMBL/GenBank/DDBJ databases">
        <title>Multicomponent nature underlies the extraordinary mechanical properties of spider dragline silk.</title>
        <authorList>
            <person name="Kono N."/>
            <person name="Nakamura H."/>
            <person name="Mori M."/>
            <person name="Yoshida Y."/>
            <person name="Ohtoshi R."/>
            <person name="Malay A.D."/>
            <person name="Moran D.A.P."/>
            <person name="Tomita M."/>
            <person name="Numata K."/>
            <person name="Arakawa K."/>
        </authorList>
    </citation>
    <scope>NUCLEOTIDE SEQUENCE</scope>
</reference>
<sequence length="102" mass="12092">MFQEVKRWCPKWKPDIIKLDFEAAAINSCMLEFPSSTISCCNFHFNQCLWCKIQEMGLVKEYKENEDIRNVCRMISALAYLPMEHIDDAWNIVWEKLLALTN</sequence>
<keyword evidence="2" id="KW-1185">Reference proteome</keyword>
<accession>A0A8X6LVX0</accession>
<evidence type="ECO:0000313" key="1">
    <source>
        <dbReference type="EMBL" id="GFR21924.1"/>
    </source>
</evidence>
<dbReference type="AlphaFoldDB" id="A0A8X6LVX0"/>
<comment type="caution">
    <text evidence="1">The sequence shown here is derived from an EMBL/GenBank/DDBJ whole genome shotgun (WGS) entry which is preliminary data.</text>
</comment>